<reference evidence="7" key="1">
    <citation type="submission" date="2015-06" db="EMBL/GenBank/DDBJ databases">
        <authorList>
            <person name="Parisi A."/>
            <person name="Chiara M."/>
            <person name="Florio D."/>
            <person name="Miccolupo A."/>
            <person name="Manzari C."/>
            <person name="Mion D."/>
            <person name="Caruso M."/>
            <person name="D'erchia A.M."/>
            <person name="Zanoni R."/>
        </authorList>
    </citation>
    <scope>NUCLEOTIDE SEQUENCE [LARGE SCALE GENOMIC DNA]</scope>
    <source>
        <strain evidence="7">73/13</strain>
    </source>
</reference>
<dbReference type="Proteomes" id="UP000811399">
    <property type="component" value="Unassembled WGS sequence"/>
</dbReference>
<dbReference type="Gene3D" id="3.40.50.300">
    <property type="entry name" value="P-loop containing nucleotide triphosphate hydrolases"/>
    <property type="match status" value="1"/>
</dbReference>
<dbReference type="GO" id="GO:0016887">
    <property type="term" value="F:ATP hydrolysis activity"/>
    <property type="evidence" value="ECO:0007669"/>
    <property type="project" value="InterPro"/>
</dbReference>
<dbReference type="InterPro" id="IPR027417">
    <property type="entry name" value="P-loop_NTPase"/>
</dbReference>
<evidence type="ECO:0000256" key="1">
    <source>
        <dbReference type="ARBA" id="ARBA00022448"/>
    </source>
</evidence>
<dbReference type="PANTHER" id="PTHR45772:SF10">
    <property type="entry name" value="LIPOPOLYSACCHARIDE EXPORT SYSTEM ATP-BINDING PROTEIN LPTB"/>
    <property type="match status" value="1"/>
</dbReference>
<dbReference type="InterPro" id="IPR030921">
    <property type="entry name" value="LPS_export_LptB"/>
</dbReference>
<dbReference type="InterPro" id="IPR003593">
    <property type="entry name" value="AAA+_ATPase"/>
</dbReference>
<dbReference type="EMBL" id="VJYU01000012">
    <property type="protein sequence ID" value="MBS4241080.1"/>
    <property type="molecule type" value="Genomic_DNA"/>
</dbReference>
<dbReference type="CDD" id="cd03218">
    <property type="entry name" value="ABC_YhbG"/>
    <property type="match status" value="1"/>
</dbReference>
<dbReference type="PROSITE" id="PS50893">
    <property type="entry name" value="ABC_TRANSPORTER_2"/>
    <property type="match status" value="1"/>
</dbReference>
<dbReference type="Pfam" id="PF00005">
    <property type="entry name" value="ABC_tran"/>
    <property type="match status" value="1"/>
</dbReference>
<evidence type="ECO:0000313" key="6">
    <source>
        <dbReference type="EMBL" id="PHY90114.1"/>
    </source>
</evidence>
<feature type="domain" description="ABC transporter" evidence="4">
    <location>
        <begin position="4"/>
        <end position="236"/>
    </location>
</feature>
<comment type="caution">
    <text evidence="6">The sequence shown here is derived from an EMBL/GenBank/DDBJ whole genome shotgun (WGS) entry which is preliminary data.</text>
</comment>
<sequence length="242" mass="26859">MSKLEVLHLEKVIKKTKIIHGISLEIQSGEVVGLLGPNGAGKTTTFYMICGLITPSGGQVKLNGTDITKEPLNKRARQGIGYLPQESSVFKDLSVEDNLFLAAEIFYKDKKILNEKVEKMLELLSIEPIRLRKGLSLSGGERRRCEIARSLMCEPKFLLLDEPFAGVDPIAVAEIQNLIKELKRLGIGILITDHNVRETLAICDRAYVIKQGTLLASGNAKEIAHNQDVKKYYLGAEFKLLD</sequence>
<keyword evidence="3 5" id="KW-0067">ATP-binding</keyword>
<dbReference type="PANTHER" id="PTHR45772">
    <property type="entry name" value="CONSERVED COMPONENT OF ABC TRANSPORTER FOR NATURAL AMINO ACIDS-RELATED"/>
    <property type="match status" value="1"/>
</dbReference>
<dbReference type="InterPro" id="IPR051120">
    <property type="entry name" value="ABC_AA/LPS_Transport"/>
</dbReference>
<proteinExistence type="predicted"/>
<keyword evidence="8" id="KW-1185">Reference proteome</keyword>
<keyword evidence="1" id="KW-0813">Transport</keyword>
<dbReference type="RefSeq" id="WP_099462010.1">
    <property type="nucleotide sequence ID" value="NZ_CP041617.1"/>
</dbReference>
<dbReference type="GO" id="GO:0043190">
    <property type="term" value="C:ATP-binding cassette (ABC) transporter complex"/>
    <property type="evidence" value="ECO:0007669"/>
    <property type="project" value="InterPro"/>
</dbReference>
<gene>
    <name evidence="5" type="primary">lptB</name>
    <name evidence="6" type="ORF">AA994_06170</name>
    <name evidence="5" type="ORF">CVU5213_05000</name>
</gene>
<dbReference type="GO" id="GO:0055085">
    <property type="term" value="P:transmembrane transport"/>
    <property type="evidence" value="ECO:0007669"/>
    <property type="project" value="InterPro"/>
</dbReference>
<evidence type="ECO:0000259" key="4">
    <source>
        <dbReference type="PROSITE" id="PS50893"/>
    </source>
</evidence>
<reference evidence="5 8" key="4">
    <citation type="journal article" date="2021" name="Syst. Appl. Microbiol.">
        <title>nCampylobacter vulpis sp. nov. isolated from wild red foxes.</title>
        <authorList>
            <person name="Parisi A."/>
            <person name="Chiara M."/>
            <person name="Caffara M."/>
            <person name="Mion D."/>
            <person name="Miller W.G."/>
            <person name="Caruso M."/>
            <person name="Manzari C."/>
            <person name="Florio D."/>
            <person name="Capozzi L."/>
            <person name="D'Erchia A.M."/>
            <person name="Manzulli V."/>
            <person name="Zanoni R.G."/>
        </authorList>
    </citation>
    <scope>NUCLEOTIDE SEQUENCE [LARGE SCALE GENOMIC DNA]</scope>
    <source>
        <strain evidence="5 8">52/13</strain>
    </source>
</reference>
<organism evidence="6 7">
    <name type="scientific">Campylobacter vulpis</name>
    <dbReference type="NCBI Taxonomy" id="1655500"/>
    <lineage>
        <taxon>Bacteria</taxon>
        <taxon>Pseudomonadati</taxon>
        <taxon>Campylobacterota</taxon>
        <taxon>Epsilonproteobacteria</taxon>
        <taxon>Campylobacterales</taxon>
        <taxon>Campylobacteraceae</taxon>
        <taxon>Campylobacter</taxon>
    </lineage>
</organism>
<dbReference type="EMBL" id="LDWY01000076">
    <property type="protein sequence ID" value="PHY90114.1"/>
    <property type="molecule type" value="Genomic_DNA"/>
</dbReference>
<accession>A0A2G4R0N1</accession>
<dbReference type="AlphaFoldDB" id="A0A2G4R0N1"/>
<evidence type="ECO:0000256" key="3">
    <source>
        <dbReference type="ARBA" id="ARBA00022840"/>
    </source>
</evidence>
<dbReference type="SMART" id="SM00382">
    <property type="entry name" value="AAA"/>
    <property type="match status" value="1"/>
</dbReference>
<evidence type="ECO:0000313" key="7">
    <source>
        <dbReference type="Proteomes" id="UP000237472"/>
    </source>
</evidence>
<dbReference type="OrthoDB" id="9805130at2"/>
<dbReference type="InterPro" id="IPR003439">
    <property type="entry name" value="ABC_transporter-like_ATP-bd"/>
</dbReference>
<dbReference type="GeneID" id="77266476"/>
<evidence type="ECO:0000313" key="5">
    <source>
        <dbReference type="EMBL" id="MBS4241080.1"/>
    </source>
</evidence>
<dbReference type="Proteomes" id="UP000237472">
    <property type="component" value="Unassembled WGS sequence"/>
</dbReference>
<evidence type="ECO:0000256" key="2">
    <source>
        <dbReference type="ARBA" id="ARBA00022741"/>
    </source>
</evidence>
<reference evidence="6" key="2">
    <citation type="submission" date="2015-06" db="EMBL/GenBank/DDBJ databases">
        <authorList>
            <person name="Hoefler B.C."/>
            <person name="Straight P.D."/>
        </authorList>
    </citation>
    <scope>NUCLEOTIDE SEQUENCE [LARGE SCALE GENOMIC DNA]</scope>
    <source>
        <strain evidence="6">73/13</strain>
    </source>
</reference>
<keyword evidence="2" id="KW-0547">Nucleotide-binding</keyword>
<reference evidence="5" key="3">
    <citation type="submission" date="2019-07" db="EMBL/GenBank/DDBJ databases">
        <authorList>
            <person name="Miller W.G."/>
        </authorList>
    </citation>
    <scope>NUCLEOTIDE SEQUENCE</scope>
    <source>
        <strain evidence="5">52/13</strain>
    </source>
</reference>
<dbReference type="GO" id="GO:0005524">
    <property type="term" value="F:ATP binding"/>
    <property type="evidence" value="ECO:0007669"/>
    <property type="project" value="UniProtKB-KW"/>
</dbReference>
<dbReference type="NCBIfam" id="TIGR04406">
    <property type="entry name" value="LPS_export_lptB"/>
    <property type="match status" value="1"/>
</dbReference>
<dbReference type="SUPFAM" id="SSF52540">
    <property type="entry name" value="P-loop containing nucleoside triphosphate hydrolases"/>
    <property type="match status" value="1"/>
</dbReference>
<evidence type="ECO:0000313" key="8">
    <source>
        <dbReference type="Proteomes" id="UP000811399"/>
    </source>
</evidence>
<protein>
    <submittedName>
        <fullName evidence="5 6">ABC transporter</fullName>
    </submittedName>
</protein>
<name>A0A2G4R0N1_9BACT</name>